<dbReference type="Proteomes" id="UP001055125">
    <property type="component" value="Unassembled WGS sequence"/>
</dbReference>
<comment type="caution">
    <text evidence="3">The sequence shown here is derived from an EMBL/GenBank/DDBJ whole genome shotgun (WGS) entry which is preliminary data.</text>
</comment>
<dbReference type="EMBL" id="BPQP01000100">
    <property type="protein sequence ID" value="GJD97695.1"/>
    <property type="molecule type" value="Genomic_DNA"/>
</dbReference>
<evidence type="ECO:0000313" key="3">
    <source>
        <dbReference type="EMBL" id="GJD97695.1"/>
    </source>
</evidence>
<dbReference type="Gene3D" id="2.40.420.20">
    <property type="match status" value="1"/>
</dbReference>
<protein>
    <recommendedName>
        <fullName evidence="5">RND efflux pump membrane fusion protein barrel-sandwich domain-containing protein</fullName>
    </recommendedName>
</protein>
<evidence type="ECO:0000313" key="4">
    <source>
        <dbReference type="Proteomes" id="UP001055125"/>
    </source>
</evidence>
<dbReference type="PANTHER" id="PTHR30097:SF4">
    <property type="entry name" value="SLR6042 PROTEIN"/>
    <property type="match status" value="1"/>
</dbReference>
<accession>A0ABQ4S7P5</accession>
<keyword evidence="4" id="KW-1185">Reference proteome</keyword>
<evidence type="ECO:0000256" key="2">
    <source>
        <dbReference type="SAM" id="MobiDB-lite"/>
    </source>
</evidence>
<sequence>MSPGCDATRPHTLTITGTPGLDADAPVVAHASGPGRVVEVFRRTGARVDRNEPILRAMDPETSDDGPGRFVTTPVAGLLLSAPTVGTCFAADTALFQVLGHAVVTLQLHPYHGPIDRESITRCTVRSGAGTWSATLRRFEERPEGPRLQLAVSDPDGRLPLGASVTVEVAVEPTPAMAEAVFAARRAARPYKLPPRGLERVYLGLATPTAPRTVATAPQGRRRPYDPARAFERPRPPRDPAPFALMGDVSRHAAKAHRSALGLSPDAWRRLKIGVFAARSDRISDHVNAIARIERITAGAQAHQLTAAVAGTLSYAPGLAPGDVVAPGQRLATIQVTLEMLAAQEAYLAALTPRATEAEHLRDALGALGLDAVHLNTLRRRQMSFAKISLVAPLAGMVEDLTAKPGEVAASTTLLTLTPANTAFAVLHLDPAEFERLSPQVGARWRNENMDRHPEAGLPLLEVQAVQREDGNERIRVRLPLPTSLAASVPAGLPCLQLDTPDTRRDAVLVPADCLVTLGRSQEVLLQIGAGQLRPTSVAVGLAADGYVEITDGVQAGDSLVRDLAALSREDQRIRALMAGFWDPSPRRARRPSTEQPFNPLL</sequence>
<reference evidence="3" key="2">
    <citation type="submission" date="2021-08" db="EMBL/GenBank/DDBJ databases">
        <authorList>
            <person name="Tani A."/>
            <person name="Ola A."/>
            <person name="Ogura Y."/>
            <person name="Katsura K."/>
            <person name="Hayashi T."/>
        </authorList>
    </citation>
    <scope>NUCLEOTIDE SEQUENCE</scope>
    <source>
        <strain evidence="3">DSM 19015</strain>
    </source>
</reference>
<name>A0ABQ4S7P5_9HYPH</name>
<feature type="compositionally biased region" description="Basic and acidic residues" evidence="2">
    <location>
        <begin position="223"/>
        <end position="238"/>
    </location>
</feature>
<evidence type="ECO:0000256" key="1">
    <source>
        <dbReference type="ARBA" id="ARBA00022448"/>
    </source>
</evidence>
<keyword evidence="1" id="KW-0813">Transport</keyword>
<organism evidence="3 4">
    <name type="scientific">Methylobacterium iners</name>
    <dbReference type="NCBI Taxonomy" id="418707"/>
    <lineage>
        <taxon>Bacteria</taxon>
        <taxon>Pseudomonadati</taxon>
        <taxon>Pseudomonadota</taxon>
        <taxon>Alphaproteobacteria</taxon>
        <taxon>Hyphomicrobiales</taxon>
        <taxon>Methylobacteriaceae</taxon>
        <taxon>Methylobacterium</taxon>
    </lineage>
</organism>
<dbReference type="PANTHER" id="PTHR30097">
    <property type="entry name" value="CATION EFFLUX SYSTEM PROTEIN CUSB"/>
    <property type="match status" value="1"/>
</dbReference>
<gene>
    <name evidence="3" type="ORF">OCOJLMKI_4928</name>
</gene>
<feature type="region of interest" description="Disordered" evidence="2">
    <location>
        <begin position="214"/>
        <end position="239"/>
    </location>
</feature>
<proteinExistence type="predicted"/>
<dbReference type="RefSeq" id="WP_238246747.1">
    <property type="nucleotide sequence ID" value="NZ_BPQP01000100.1"/>
</dbReference>
<dbReference type="InterPro" id="IPR051909">
    <property type="entry name" value="MFP_Cation_Efflux"/>
</dbReference>
<reference evidence="3" key="1">
    <citation type="journal article" date="2021" name="Front. Microbiol.">
        <title>Comprehensive Comparative Genomics and Phenotyping of Methylobacterium Species.</title>
        <authorList>
            <person name="Alessa O."/>
            <person name="Ogura Y."/>
            <person name="Fujitani Y."/>
            <person name="Takami H."/>
            <person name="Hayashi T."/>
            <person name="Sahin N."/>
            <person name="Tani A."/>
        </authorList>
    </citation>
    <scope>NUCLEOTIDE SEQUENCE</scope>
    <source>
        <strain evidence="3">DSM 19015</strain>
    </source>
</reference>
<evidence type="ECO:0008006" key="5">
    <source>
        <dbReference type="Google" id="ProtNLM"/>
    </source>
</evidence>
<feature type="region of interest" description="Disordered" evidence="2">
    <location>
        <begin position="1"/>
        <end position="20"/>
    </location>
</feature>